<name>A0A8J6XFL4_9CYAN</name>
<dbReference type="Proteomes" id="UP000629098">
    <property type="component" value="Unassembled WGS sequence"/>
</dbReference>
<evidence type="ECO:0000313" key="2">
    <source>
        <dbReference type="EMBL" id="MBD2771311.1"/>
    </source>
</evidence>
<dbReference type="Gene3D" id="3.40.50.1460">
    <property type="match status" value="1"/>
</dbReference>
<dbReference type="RefSeq" id="WP_190825610.1">
    <property type="nucleotide sequence ID" value="NZ_CAWPPI010000014.1"/>
</dbReference>
<organism evidence="2 3">
    <name type="scientific">Iningainema tapete BLCC-T55</name>
    <dbReference type="NCBI Taxonomy" id="2748662"/>
    <lineage>
        <taxon>Bacteria</taxon>
        <taxon>Bacillati</taxon>
        <taxon>Cyanobacteriota</taxon>
        <taxon>Cyanophyceae</taxon>
        <taxon>Nostocales</taxon>
        <taxon>Scytonemataceae</taxon>
        <taxon>Iningainema tapete</taxon>
    </lineage>
</organism>
<dbReference type="InterPro" id="IPR029030">
    <property type="entry name" value="Caspase-like_dom_sf"/>
</dbReference>
<comment type="caution">
    <text evidence="2">The sequence shown here is derived from an EMBL/GenBank/DDBJ whole genome shotgun (WGS) entry which is preliminary data.</text>
</comment>
<gene>
    <name evidence="2" type="ORF">ICL16_04010</name>
</gene>
<evidence type="ECO:0000313" key="3">
    <source>
        <dbReference type="Proteomes" id="UP000629098"/>
    </source>
</evidence>
<reference evidence="2" key="1">
    <citation type="submission" date="2020-09" db="EMBL/GenBank/DDBJ databases">
        <title>Iningainema tapete sp. nov. (Scytonemataceae, Cyanobacteria) from greenhouses in central Florida (USA) produces two types of nodularin with biosynthetic potential for microcystin-LR and anabaenopeptins.</title>
        <authorList>
            <person name="Berthold D.E."/>
            <person name="Lefler F.W."/>
            <person name="Huang I.-S."/>
            <person name="Abdulla H."/>
            <person name="Zimba P.V."/>
            <person name="Laughinghouse H.D. IV."/>
        </authorList>
    </citation>
    <scope>NUCLEOTIDE SEQUENCE</scope>
    <source>
        <strain evidence="2">BLCCT55</strain>
    </source>
</reference>
<feature type="domain" description="Peptidase C14 caspase" evidence="1">
    <location>
        <begin position="8"/>
        <end position="257"/>
    </location>
</feature>
<accession>A0A8J6XFL4</accession>
<dbReference type="EMBL" id="JACXAE010000014">
    <property type="protein sequence ID" value="MBD2771311.1"/>
    <property type="molecule type" value="Genomic_DNA"/>
</dbReference>
<sequence>MSQTFSHGYALLIGVGESAYPKWSLPVTVKDVQVLKSILTNPNLCAYPNDEQYIRILHDAGATRSAMLEGLAWLKTQAAVDPEATVIVYYSGHGWLDQSTNHYYLIPHDVEPVDIPNSALSALDFTNALRQINSQRLLVIIDSCHAEGMATAKNKQTAIKLPQSFIETALPKSLVDDLKQGKGRAVFTSSRGEQRSWIRPDDVMSIYTYHLIKALQGAGNKPGDKVVRLSNLMNHLGFAVPESASTLCQAEQIPFFDTACEDFSVAVLLGGKGLPLEGWDVVQGEATETIRQVVLAGGERSVAAGGAIISSQITSGDQNVVQQGTYNAI</sequence>
<proteinExistence type="predicted"/>
<keyword evidence="3" id="KW-1185">Reference proteome</keyword>
<dbReference type="GO" id="GO:0004197">
    <property type="term" value="F:cysteine-type endopeptidase activity"/>
    <property type="evidence" value="ECO:0007669"/>
    <property type="project" value="InterPro"/>
</dbReference>
<evidence type="ECO:0000259" key="1">
    <source>
        <dbReference type="Pfam" id="PF00656"/>
    </source>
</evidence>
<dbReference type="InterPro" id="IPR011600">
    <property type="entry name" value="Pept_C14_caspase"/>
</dbReference>
<protein>
    <submittedName>
        <fullName evidence="2">Caspase family protein</fullName>
    </submittedName>
</protein>
<dbReference type="SUPFAM" id="SSF52129">
    <property type="entry name" value="Caspase-like"/>
    <property type="match status" value="1"/>
</dbReference>
<dbReference type="AlphaFoldDB" id="A0A8J6XFL4"/>
<dbReference type="Pfam" id="PF00656">
    <property type="entry name" value="Peptidase_C14"/>
    <property type="match status" value="1"/>
</dbReference>
<dbReference type="GO" id="GO:0006508">
    <property type="term" value="P:proteolysis"/>
    <property type="evidence" value="ECO:0007669"/>
    <property type="project" value="InterPro"/>
</dbReference>